<dbReference type="PROSITE" id="PS51257">
    <property type="entry name" value="PROKAR_LIPOPROTEIN"/>
    <property type="match status" value="1"/>
</dbReference>
<keyword evidence="3" id="KW-1185">Reference proteome</keyword>
<dbReference type="Proteomes" id="UP000028725">
    <property type="component" value="Unassembled WGS sequence"/>
</dbReference>
<protein>
    <recommendedName>
        <fullName evidence="4">Lipoprotein</fullName>
    </recommendedName>
</protein>
<sequence>MRWKAAIIGWMVFFLMGCPHSFGRGGILDRAAAKDTKEYLEDLNGEQPCPSPEELSQLCEERDDPACPRECLQ</sequence>
<feature type="region of interest" description="Disordered" evidence="1">
    <location>
        <begin position="42"/>
        <end position="61"/>
    </location>
</feature>
<name>A0A085WTM2_9BACT</name>
<dbReference type="EMBL" id="JMCB01000002">
    <property type="protein sequence ID" value="KFE71035.1"/>
    <property type="molecule type" value="Genomic_DNA"/>
</dbReference>
<evidence type="ECO:0000256" key="1">
    <source>
        <dbReference type="SAM" id="MobiDB-lite"/>
    </source>
</evidence>
<gene>
    <name evidence="2" type="ORF">DB31_3165</name>
</gene>
<reference evidence="2 3" key="1">
    <citation type="submission" date="2014-04" db="EMBL/GenBank/DDBJ databases">
        <title>Genome assembly of Hyalangium minutum DSM 14724.</title>
        <authorList>
            <person name="Sharma G."/>
            <person name="Subramanian S."/>
        </authorList>
    </citation>
    <scope>NUCLEOTIDE SEQUENCE [LARGE SCALE GENOMIC DNA]</scope>
    <source>
        <strain evidence="2 3">DSM 14724</strain>
    </source>
</reference>
<evidence type="ECO:0000313" key="3">
    <source>
        <dbReference type="Proteomes" id="UP000028725"/>
    </source>
</evidence>
<proteinExistence type="predicted"/>
<dbReference type="AlphaFoldDB" id="A0A085WTM2"/>
<organism evidence="2 3">
    <name type="scientific">Hyalangium minutum</name>
    <dbReference type="NCBI Taxonomy" id="394096"/>
    <lineage>
        <taxon>Bacteria</taxon>
        <taxon>Pseudomonadati</taxon>
        <taxon>Myxococcota</taxon>
        <taxon>Myxococcia</taxon>
        <taxon>Myxococcales</taxon>
        <taxon>Cystobacterineae</taxon>
        <taxon>Archangiaceae</taxon>
        <taxon>Hyalangium</taxon>
    </lineage>
</organism>
<comment type="caution">
    <text evidence="2">The sequence shown here is derived from an EMBL/GenBank/DDBJ whole genome shotgun (WGS) entry which is preliminary data.</text>
</comment>
<accession>A0A085WTM2</accession>
<evidence type="ECO:0008006" key="4">
    <source>
        <dbReference type="Google" id="ProtNLM"/>
    </source>
</evidence>
<evidence type="ECO:0000313" key="2">
    <source>
        <dbReference type="EMBL" id="KFE71035.1"/>
    </source>
</evidence>